<accession>A0A6A1VAX2</accession>
<reference evidence="1 2" key="1">
    <citation type="journal article" date="2019" name="Plant Biotechnol. J.">
        <title>The red bayberry genome and genetic basis of sex determination.</title>
        <authorList>
            <person name="Jia H.M."/>
            <person name="Jia H.J."/>
            <person name="Cai Q.L."/>
            <person name="Wang Y."/>
            <person name="Zhao H.B."/>
            <person name="Yang W.F."/>
            <person name="Wang G.Y."/>
            <person name="Li Y.H."/>
            <person name="Zhan D.L."/>
            <person name="Shen Y.T."/>
            <person name="Niu Q.F."/>
            <person name="Chang L."/>
            <person name="Qiu J."/>
            <person name="Zhao L."/>
            <person name="Xie H.B."/>
            <person name="Fu W.Y."/>
            <person name="Jin J."/>
            <person name="Li X.W."/>
            <person name="Jiao Y."/>
            <person name="Zhou C.C."/>
            <person name="Tu T."/>
            <person name="Chai C.Y."/>
            <person name="Gao J.L."/>
            <person name="Fan L.J."/>
            <person name="van de Weg E."/>
            <person name="Wang J.Y."/>
            <person name="Gao Z.S."/>
        </authorList>
    </citation>
    <scope>NUCLEOTIDE SEQUENCE [LARGE SCALE GENOMIC DNA]</scope>
    <source>
        <tissue evidence="1">Leaves</tissue>
    </source>
</reference>
<proteinExistence type="predicted"/>
<organism evidence="1 2">
    <name type="scientific">Morella rubra</name>
    <name type="common">Chinese bayberry</name>
    <dbReference type="NCBI Taxonomy" id="262757"/>
    <lineage>
        <taxon>Eukaryota</taxon>
        <taxon>Viridiplantae</taxon>
        <taxon>Streptophyta</taxon>
        <taxon>Embryophyta</taxon>
        <taxon>Tracheophyta</taxon>
        <taxon>Spermatophyta</taxon>
        <taxon>Magnoliopsida</taxon>
        <taxon>eudicotyledons</taxon>
        <taxon>Gunneridae</taxon>
        <taxon>Pentapetalae</taxon>
        <taxon>rosids</taxon>
        <taxon>fabids</taxon>
        <taxon>Fagales</taxon>
        <taxon>Myricaceae</taxon>
        <taxon>Morella</taxon>
    </lineage>
</organism>
<protein>
    <submittedName>
        <fullName evidence="1">Uncharacterized protein</fullName>
    </submittedName>
</protein>
<evidence type="ECO:0000313" key="1">
    <source>
        <dbReference type="EMBL" id="KAB1209326.1"/>
    </source>
</evidence>
<name>A0A6A1VAX2_9ROSI</name>
<comment type="caution">
    <text evidence="1">The sequence shown here is derived from an EMBL/GenBank/DDBJ whole genome shotgun (WGS) entry which is preliminary data.</text>
</comment>
<evidence type="ECO:0000313" key="2">
    <source>
        <dbReference type="Proteomes" id="UP000516437"/>
    </source>
</evidence>
<dbReference type="AlphaFoldDB" id="A0A6A1VAX2"/>
<sequence>MRASSKFYIFVFSQVGRASKISMDGEGLAPTTLTCARDQNATTKHASRFAYRSTSIGFMKGGAWMVSLVNAPTFVALIPDVRNDMHIGDCSQLKLHASSNI</sequence>
<gene>
    <name evidence="1" type="ORF">CJ030_MR6G009343</name>
</gene>
<dbReference type="Proteomes" id="UP000516437">
    <property type="component" value="Chromosome 6"/>
</dbReference>
<keyword evidence="2" id="KW-1185">Reference proteome</keyword>
<dbReference type="EMBL" id="RXIC02000024">
    <property type="protein sequence ID" value="KAB1209326.1"/>
    <property type="molecule type" value="Genomic_DNA"/>
</dbReference>